<dbReference type="InterPro" id="IPR011206">
    <property type="entry name" value="Citrate_lyase_beta/mcl1/mcl2"/>
</dbReference>
<dbReference type="Proteomes" id="UP001230253">
    <property type="component" value="Unassembled WGS sequence"/>
</dbReference>
<evidence type="ECO:0000256" key="3">
    <source>
        <dbReference type="ARBA" id="ARBA00022723"/>
    </source>
</evidence>
<keyword evidence="6" id="KW-0456">Lyase</keyword>
<evidence type="ECO:0000313" key="6">
    <source>
        <dbReference type="EMBL" id="MDQ0325576.1"/>
    </source>
</evidence>
<comment type="caution">
    <text evidence="6">The sequence shown here is derived from an EMBL/GenBank/DDBJ whole genome shotgun (WGS) entry which is preliminary data.</text>
</comment>
<comment type="similarity">
    <text evidence="2">Belongs to the HpcH/HpaI aldolase family.</text>
</comment>
<keyword evidence="3" id="KW-0479">Metal-binding</keyword>
<dbReference type="Pfam" id="PF03328">
    <property type="entry name" value="HpcH_HpaI"/>
    <property type="match status" value="1"/>
</dbReference>
<reference evidence="6 7" key="1">
    <citation type="submission" date="2023-07" db="EMBL/GenBank/DDBJ databases">
        <title>Genomic Encyclopedia of Type Strains, Phase IV (KMG-IV): sequencing the most valuable type-strain genomes for metagenomic binning, comparative biology and taxonomic classification.</title>
        <authorList>
            <person name="Goeker M."/>
        </authorList>
    </citation>
    <scope>NUCLEOTIDE SEQUENCE [LARGE SCALE GENOMIC DNA]</scope>
    <source>
        <strain evidence="6 7">DSM 11549</strain>
    </source>
</reference>
<dbReference type="PANTHER" id="PTHR32308:SF10">
    <property type="entry name" value="CITRATE LYASE SUBUNIT BETA"/>
    <property type="match status" value="1"/>
</dbReference>
<evidence type="ECO:0000256" key="4">
    <source>
        <dbReference type="ARBA" id="ARBA00022842"/>
    </source>
</evidence>
<dbReference type="EC" id="4.1.3.34" evidence="6"/>
<dbReference type="PIRSF" id="PIRSF015582">
    <property type="entry name" value="Cit_lyase_B"/>
    <property type="match status" value="1"/>
</dbReference>
<dbReference type="SUPFAM" id="SSF51621">
    <property type="entry name" value="Phosphoenolpyruvate/pyruvate domain"/>
    <property type="match status" value="1"/>
</dbReference>
<dbReference type="InterPro" id="IPR015813">
    <property type="entry name" value="Pyrv/PenolPyrv_kinase-like_dom"/>
</dbReference>
<accession>A0ABU0C4Y3</accession>
<dbReference type="GO" id="GO:0008816">
    <property type="term" value="F:citryl-CoA lyase activity"/>
    <property type="evidence" value="ECO:0007669"/>
    <property type="project" value="UniProtKB-EC"/>
</dbReference>
<dbReference type="RefSeq" id="WP_307153759.1">
    <property type="nucleotide sequence ID" value="NZ_JAUSUK010000001.1"/>
</dbReference>
<evidence type="ECO:0000256" key="2">
    <source>
        <dbReference type="ARBA" id="ARBA00005568"/>
    </source>
</evidence>
<dbReference type="Gene3D" id="3.20.20.60">
    <property type="entry name" value="Phosphoenolpyruvate-binding domains"/>
    <property type="match status" value="1"/>
</dbReference>
<keyword evidence="4" id="KW-0460">Magnesium</keyword>
<dbReference type="PANTHER" id="PTHR32308">
    <property type="entry name" value="LYASE BETA SUBUNIT, PUTATIVE (AFU_ORTHOLOGUE AFUA_4G13030)-RELATED"/>
    <property type="match status" value="1"/>
</dbReference>
<name>A0ABU0C4Y3_9BRAD</name>
<evidence type="ECO:0000259" key="5">
    <source>
        <dbReference type="Pfam" id="PF03328"/>
    </source>
</evidence>
<organism evidence="6 7">
    <name type="scientific">Rhodopseudomonas julia</name>
    <dbReference type="NCBI Taxonomy" id="200617"/>
    <lineage>
        <taxon>Bacteria</taxon>
        <taxon>Pseudomonadati</taxon>
        <taxon>Pseudomonadota</taxon>
        <taxon>Alphaproteobacteria</taxon>
        <taxon>Hyphomicrobiales</taxon>
        <taxon>Nitrobacteraceae</taxon>
        <taxon>Rhodopseudomonas</taxon>
    </lineage>
</organism>
<dbReference type="InterPro" id="IPR005000">
    <property type="entry name" value="Aldolase/citrate-lyase_domain"/>
</dbReference>
<gene>
    <name evidence="6" type="ORF">J2R99_001425</name>
</gene>
<evidence type="ECO:0000256" key="1">
    <source>
        <dbReference type="ARBA" id="ARBA00001946"/>
    </source>
</evidence>
<dbReference type="InterPro" id="IPR040442">
    <property type="entry name" value="Pyrv_kinase-like_dom_sf"/>
</dbReference>
<feature type="domain" description="HpcH/HpaI aldolase/citrate lyase" evidence="5">
    <location>
        <begin position="6"/>
        <end position="220"/>
    </location>
</feature>
<proteinExistence type="inferred from homology"/>
<sequence length="289" mass="31023">MPPVFRSLIYVPADKPRALAKARGLVADAIIVDLEDAVAPDRKEDAREALREALAEPFSAPVLVRINGLSSEWATEDLLAALAARPEGLLVPKVESAADLERVADALDQADALDRISLWAMIETPKALLNLAEIAASSEKLPLKGFVLGLNDLAKETGVRPAHDRGAFLPWMMSVIAAARAYGLVAIDGVLNDFGDDARLEAECEHARALGFDGKSLIHPRQIDTANRIFAPSAEEIAEAETIVEAFARPENAGKGAIGIEGRMVERLHLHVAESLLARARAIADRDQA</sequence>
<evidence type="ECO:0000313" key="7">
    <source>
        <dbReference type="Proteomes" id="UP001230253"/>
    </source>
</evidence>
<dbReference type="EMBL" id="JAUSUK010000001">
    <property type="protein sequence ID" value="MDQ0325576.1"/>
    <property type="molecule type" value="Genomic_DNA"/>
</dbReference>
<keyword evidence="7" id="KW-1185">Reference proteome</keyword>
<protein>
    <submittedName>
        <fullName evidence="6">Citrate lyase subunit beta/citryl-CoA lyase</fullName>
        <ecNumber evidence="6">4.1.3.34</ecNumber>
    </submittedName>
</protein>
<comment type="cofactor">
    <cofactor evidence="1">
        <name>Mg(2+)</name>
        <dbReference type="ChEBI" id="CHEBI:18420"/>
    </cofactor>
</comment>